<dbReference type="SUPFAM" id="SSF48452">
    <property type="entry name" value="TPR-like"/>
    <property type="match status" value="1"/>
</dbReference>
<dbReference type="PANTHER" id="PTHR46533:SF1">
    <property type="entry name" value="ZINC FINGER MYND DOMAIN-CONTAINING PROTEIN 12"/>
    <property type="match status" value="1"/>
</dbReference>
<dbReference type="InterPro" id="IPR011990">
    <property type="entry name" value="TPR-like_helical_dom_sf"/>
</dbReference>
<feature type="region of interest" description="Disordered" evidence="1">
    <location>
        <begin position="285"/>
        <end position="307"/>
    </location>
</feature>
<proteinExistence type="predicted"/>
<dbReference type="OMA" id="KEIWYAH"/>
<dbReference type="OrthoDB" id="674604at2759"/>
<organism evidence="2 3">
    <name type="scientific">Klebsormidium nitens</name>
    <name type="common">Green alga</name>
    <name type="synonym">Ulothrix nitens</name>
    <dbReference type="NCBI Taxonomy" id="105231"/>
    <lineage>
        <taxon>Eukaryota</taxon>
        <taxon>Viridiplantae</taxon>
        <taxon>Streptophyta</taxon>
        <taxon>Klebsormidiophyceae</taxon>
        <taxon>Klebsormidiales</taxon>
        <taxon>Klebsormidiaceae</taxon>
        <taxon>Klebsormidium</taxon>
    </lineage>
</organism>
<dbReference type="Proteomes" id="UP000054558">
    <property type="component" value="Unassembled WGS sequence"/>
</dbReference>
<evidence type="ECO:0000313" key="3">
    <source>
        <dbReference type="Proteomes" id="UP000054558"/>
    </source>
</evidence>
<gene>
    <name evidence="2" type="ORF">KFL_000190080</name>
</gene>
<name>A0A1Y1HNN7_KLENI</name>
<accession>A0A1Y1HNN7</accession>
<protein>
    <submittedName>
        <fullName evidence="2">Uncharacterized protein</fullName>
    </submittedName>
</protein>
<sequence length="401" mass="43624">MVAMTTEAVPYSTLQLGEATLHFLHTAMGRMFLMAEVAGQLFRENPGTFSKELRSGRYGKVHTESRGVLRAMSALGIPPESQVVEGATLISPQVLETLLRDRHMTALLQPFRLALLRLASQEAAQLMAAGDYEAALPVAVNAVKQGQEVYKPAASIQLFPLYLLAAQANLGLKRARQCEEFLGLASWLALKEPGLTTNVMQSQLSRLFGQLYAMEEKGTEAIQSFAEDIYFCSLEHGPRDVRTTLGYYNIAKIFESQDDKAKALAYLGQVITIWLDTALRLQQNGTGTETAQRKSTGNGRTSPDAQTETLPLGKAQLSEVVGMLDDACNLREEAHGANSGAVAEACFAVGLVRSLVGDVQAAARDLERAGSIYGALREPDLEQRVRSAMIRLFSVTPETGR</sequence>
<dbReference type="AlphaFoldDB" id="A0A1Y1HNN7"/>
<dbReference type="Gene3D" id="1.25.40.10">
    <property type="entry name" value="Tetratricopeptide repeat domain"/>
    <property type="match status" value="1"/>
</dbReference>
<dbReference type="PANTHER" id="PTHR46533">
    <property type="entry name" value="ZINC FINGER MYND DOMAIN-CONTAINING PROTEIN 12"/>
    <property type="match status" value="1"/>
</dbReference>
<evidence type="ECO:0000313" key="2">
    <source>
        <dbReference type="EMBL" id="GAQ78789.1"/>
    </source>
</evidence>
<dbReference type="InterPro" id="IPR053248">
    <property type="entry name" value="Zinc_finger_MYND_domain"/>
</dbReference>
<keyword evidence="3" id="KW-1185">Reference proteome</keyword>
<evidence type="ECO:0000256" key="1">
    <source>
        <dbReference type="SAM" id="MobiDB-lite"/>
    </source>
</evidence>
<dbReference type="EMBL" id="DF236968">
    <property type="protein sequence ID" value="GAQ78789.1"/>
    <property type="molecule type" value="Genomic_DNA"/>
</dbReference>
<reference evidence="2 3" key="1">
    <citation type="journal article" date="2014" name="Nat. Commun.">
        <title>Klebsormidium flaccidum genome reveals primary factors for plant terrestrial adaptation.</title>
        <authorList>
            <person name="Hori K."/>
            <person name="Maruyama F."/>
            <person name="Fujisawa T."/>
            <person name="Togashi T."/>
            <person name="Yamamoto N."/>
            <person name="Seo M."/>
            <person name="Sato S."/>
            <person name="Yamada T."/>
            <person name="Mori H."/>
            <person name="Tajima N."/>
            <person name="Moriyama T."/>
            <person name="Ikeuchi M."/>
            <person name="Watanabe M."/>
            <person name="Wada H."/>
            <person name="Kobayashi K."/>
            <person name="Saito M."/>
            <person name="Masuda T."/>
            <person name="Sasaki-Sekimoto Y."/>
            <person name="Mashiguchi K."/>
            <person name="Awai K."/>
            <person name="Shimojima M."/>
            <person name="Masuda S."/>
            <person name="Iwai M."/>
            <person name="Nobusawa T."/>
            <person name="Narise T."/>
            <person name="Kondo S."/>
            <person name="Saito H."/>
            <person name="Sato R."/>
            <person name="Murakawa M."/>
            <person name="Ihara Y."/>
            <person name="Oshima-Yamada Y."/>
            <person name="Ohtaka K."/>
            <person name="Satoh M."/>
            <person name="Sonobe K."/>
            <person name="Ishii M."/>
            <person name="Ohtani R."/>
            <person name="Kanamori-Sato M."/>
            <person name="Honoki R."/>
            <person name="Miyazaki D."/>
            <person name="Mochizuki H."/>
            <person name="Umetsu J."/>
            <person name="Higashi K."/>
            <person name="Shibata D."/>
            <person name="Kamiya Y."/>
            <person name="Sato N."/>
            <person name="Nakamura Y."/>
            <person name="Tabata S."/>
            <person name="Ida S."/>
            <person name="Kurokawa K."/>
            <person name="Ohta H."/>
        </authorList>
    </citation>
    <scope>NUCLEOTIDE SEQUENCE [LARGE SCALE GENOMIC DNA]</scope>
    <source>
        <strain evidence="2 3">NIES-2285</strain>
    </source>
</reference>